<dbReference type="PANTHER" id="PTHR30483:SF6">
    <property type="entry name" value="PERIPLASMIC BINDING PROTEIN OF ABC TRANSPORTER FOR NATURAL AMINO ACIDS"/>
    <property type="match status" value="1"/>
</dbReference>
<name>A0A382CHK0_9ZZZZ</name>
<keyword evidence="1" id="KW-0732">Signal</keyword>
<evidence type="ECO:0000259" key="2">
    <source>
        <dbReference type="Pfam" id="PF13458"/>
    </source>
</evidence>
<protein>
    <recommendedName>
        <fullName evidence="2">Leucine-binding protein domain-containing protein</fullName>
    </recommendedName>
</protein>
<dbReference type="EMBL" id="UINC01034456">
    <property type="protein sequence ID" value="SVB25314.1"/>
    <property type="molecule type" value="Genomic_DNA"/>
</dbReference>
<dbReference type="Gene3D" id="3.40.50.2300">
    <property type="match status" value="2"/>
</dbReference>
<dbReference type="InterPro" id="IPR051010">
    <property type="entry name" value="BCAA_transport"/>
</dbReference>
<organism evidence="3">
    <name type="scientific">marine metagenome</name>
    <dbReference type="NCBI Taxonomy" id="408172"/>
    <lineage>
        <taxon>unclassified sequences</taxon>
        <taxon>metagenomes</taxon>
        <taxon>ecological metagenomes</taxon>
    </lineage>
</organism>
<gene>
    <name evidence="3" type="ORF">METZ01_LOCUS178168</name>
</gene>
<dbReference type="InterPro" id="IPR028082">
    <property type="entry name" value="Peripla_BP_I"/>
</dbReference>
<dbReference type="PANTHER" id="PTHR30483">
    <property type="entry name" value="LEUCINE-SPECIFIC-BINDING PROTEIN"/>
    <property type="match status" value="1"/>
</dbReference>
<dbReference type="AlphaFoldDB" id="A0A382CHK0"/>
<feature type="non-terminal residue" evidence="3">
    <location>
        <position position="402"/>
    </location>
</feature>
<accession>A0A382CHK0</accession>
<dbReference type="SUPFAM" id="SSF53822">
    <property type="entry name" value="Periplasmic binding protein-like I"/>
    <property type="match status" value="1"/>
</dbReference>
<proteinExistence type="predicted"/>
<dbReference type="InterPro" id="IPR028081">
    <property type="entry name" value="Leu-bd"/>
</dbReference>
<evidence type="ECO:0000256" key="1">
    <source>
        <dbReference type="ARBA" id="ARBA00022729"/>
    </source>
</evidence>
<evidence type="ECO:0000313" key="3">
    <source>
        <dbReference type="EMBL" id="SVB25314.1"/>
    </source>
</evidence>
<reference evidence="3" key="1">
    <citation type="submission" date="2018-05" db="EMBL/GenBank/DDBJ databases">
        <authorList>
            <person name="Lanie J.A."/>
            <person name="Ng W.-L."/>
            <person name="Kazmierczak K.M."/>
            <person name="Andrzejewski T.M."/>
            <person name="Davidsen T.M."/>
            <person name="Wayne K.J."/>
            <person name="Tettelin H."/>
            <person name="Glass J.I."/>
            <person name="Rusch D."/>
            <person name="Podicherti R."/>
            <person name="Tsui H.-C.T."/>
            <person name="Winkler M.E."/>
        </authorList>
    </citation>
    <scope>NUCLEOTIDE SEQUENCE</scope>
</reference>
<dbReference type="Pfam" id="PF13458">
    <property type="entry name" value="Peripla_BP_6"/>
    <property type="match status" value="1"/>
</dbReference>
<sequence length="402" mass="41223">MSGLDVDAVLAADLSDCADAPSGDPIRVGMAMDFSDVVGFVDIPGSKVVPYVAELINCAGGINGSPVEVRVAEVGDDAALATQELLDWGAHFLIGPPFADFALPILQTTGGQVPLFVAASTEPTLADASINSYLVTFDDYGMSEAAARWALDQGITRAIVFTEGEGIPYTGVNPDAFIAEFEGNGGEVVSTQTYVWAADTDFSAQVNEIAGISENNEIVFSAALGFQLTALRGQLEGQGLDGLTYAGTDALDATGIQFEANNEGIVHTPHVSISAGDRVDTLLADYEAAKGEALESRGFMPLYVDSMFLGIQGILDCGCADPAGIGDAVKQISGFEGLSGEISYAGTNGIPPKAVPINRIVNGEDVLVATIGAGWEGGAVAAAPSGLDVDAVLAADLSDCAD</sequence>
<feature type="domain" description="Leucine-binding protein" evidence="2">
    <location>
        <begin position="25"/>
        <end position="361"/>
    </location>
</feature>